<evidence type="ECO:0000313" key="3">
    <source>
        <dbReference type="Proteomes" id="UP000515264"/>
    </source>
</evidence>
<accession>A0ABX6QZD8</accession>
<dbReference type="Proteomes" id="UP000515264">
    <property type="component" value="Chromosome 1"/>
</dbReference>
<dbReference type="Pfam" id="PF03691">
    <property type="entry name" value="UPF0167"/>
    <property type="match status" value="1"/>
</dbReference>
<dbReference type="InterPro" id="IPR005363">
    <property type="entry name" value="UPF0167"/>
</dbReference>
<protein>
    <submittedName>
        <fullName evidence="2">CreB-regulated gene C protein</fullName>
    </submittedName>
</protein>
<evidence type="ECO:0000256" key="1">
    <source>
        <dbReference type="ARBA" id="ARBA00008525"/>
    </source>
</evidence>
<comment type="similarity">
    <text evidence="1">Belongs to the UPF0167 family.</text>
</comment>
<sequence length="178" mass="20348">MNIKQLPSFKYHPDPIASGVFVKSDSVCPVCNQNNGYKYVGPFYAFTEVENICPWCIKNGKAAEKYDLTFVDEDEIDSVADEQAIEELTKMTPGYFFPQGDTWPAHCDDFCILLGGAKVVEIEDKLSLLTKDLEFIKERLEITDDMLLKDLTKDNSPLWWILFKCKGCDSYKLIADYE</sequence>
<reference evidence="2 3" key="1">
    <citation type="journal article" date="2020" name="J. Nat. Prod.">
        <title>Genomics-Metabolomics Profiling Disclosed Marine Vibrio spartinae 3.6 as a Producer of a New Branched Side Chain Prodigiosin.</title>
        <authorList>
            <person name="Vitale G.A."/>
            <person name="Sciarretta M."/>
            <person name="Palma Esposito F."/>
            <person name="January G.G."/>
            <person name="Giaccio M."/>
            <person name="Bunk B."/>
            <person name="Sproer C."/>
            <person name="Bajerski F."/>
            <person name="Power D."/>
            <person name="Festa C."/>
            <person name="Monti M.C."/>
            <person name="D'Auria M.V."/>
            <person name="de Pascale D."/>
        </authorList>
    </citation>
    <scope>NUCLEOTIDE SEQUENCE [LARGE SCALE GENOMIC DNA]</scope>
    <source>
        <strain evidence="2 3">3.6</strain>
    </source>
</reference>
<dbReference type="RefSeq" id="WP_182287407.1">
    <property type="nucleotide sequence ID" value="NZ_CP046268.1"/>
</dbReference>
<proteinExistence type="inferred from homology"/>
<evidence type="ECO:0000313" key="2">
    <source>
        <dbReference type="EMBL" id="QMV14628.1"/>
    </source>
</evidence>
<dbReference type="EMBL" id="CP046268">
    <property type="protein sequence ID" value="QMV14628.1"/>
    <property type="molecule type" value="Genomic_DNA"/>
</dbReference>
<keyword evidence="3" id="KW-1185">Reference proteome</keyword>
<organism evidence="2 3">
    <name type="scientific">Vibrio spartinae</name>
    <dbReference type="NCBI Taxonomy" id="1918945"/>
    <lineage>
        <taxon>Bacteria</taxon>
        <taxon>Pseudomonadati</taxon>
        <taxon>Pseudomonadota</taxon>
        <taxon>Gammaproteobacteria</taxon>
        <taxon>Vibrionales</taxon>
        <taxon>Vibrionaceae</taxon>
        <taxon>Vibrio</taxon>
    </lineage>
</organism>
<name>A0ABX6QZD8_9VIBR</name>
<gene>
    <name evidence="2" type="primary">cbrC</name>
    <name evidence="2" type="ORF">Vspart_01889</name>
</gene>